<dbReference type="RefSeq" id="WP_090228148.1">
    <property type="nucleotide sequence ID" value="NZ_FOZP01000007.1"/>
</dbReference>
<keyword evidence="3" id="KW-1185">Reference proteome</keyword>
<dbReference type="EMBL" id="FOZP01000007">
    <property type="protein sequence ID" value="SFS70524.1"/>
    <property type="molecule type" value="Genomic_DNA"/>
</dbReference>
<dbReference type="STRING" id="593133.SAMN04488006_2711"/>
<sequence length="176" mass="19580">MRSIITIGGSSSTNSINKKLAEYVGSLINNVELIKLDLNNFKMPLFSVDEETENGFPNKAIELNSIFDKADGFVISLAEHNGAYSSAFKNTFDWLSRIEGKVWRNKPMLLLATSPGARGGQTVLEIALARFPFHGAKIVGNLSFPSFHDNFKEDEVKNSELKLAIQKLIIEFENNL</sequence>
<dbReference type="Proteomes" id="UP000199312">
    <property type="component" value="Unassembled WGS sequence"/>
</dbReference>
<gene>
    <name evidence="2" type="ORF">SAMN04488006_2711</name>
</gene>
<proteinExistence type="predicted"/>
<dbReference type="AlphaFoldDB" id="A0A1I6S0R1"/>
<dbReference type="GO" id="GO:0016491">
    <property type="term" value="F:oxidoreductase activity"/>
    <property type="evidence" value="ECO:0007669"/>
    <property type="project" value="InterPro"/>
</dbReference>
<name>A0A1I6S0R1_9FLAO</name>
<dbReference type="PANTHER" id="PTHR30543">
    <property type="entry name" value="CHROMATE REDUCTASE"/>
    <property type="match status" value="1"/>
</dbReference>
<dbReference type="GO" id="GO:0010181">
    <property type="term" value="F:FMN binding"/>
    <property type="evidence" value="ECO:0007669"/>
    <property type="project" value="TreeGrafter"/>
</dbReference>
<dbReference type="InterPro" id="IPR050712">
    <property type="entry name" value="NAD(P)H-dep_reductase"/>
</dbReference>
<dbReference type="Pfam" id="PF03358">
    <property type="entry name" value="FMN_red"/>
    <property type="match status" value="1"/>
</dbReference>
<reference evidence="3" key="1">
    <citation type="submission" date="2016-10" db="EMBL/GenBank/DDBJ databases">
        <authorList>
            <person name="Varghese N."/>
            <person name="Submissions S."/>
        </authorList>
    </citation>
    <scope>NUCLEOTIDE SEQUENCE [LARGE SCALE GENOMIC DNA]</scope>
    <source>
        <strain evidence="3">DSM 24450</strain>
    </source>
</reference>
<dbReference type="Gene3D" id="3.40.50.360">
    <property type="match status" value="1"/>
</dbReference>
<dbReference type="GO" id="GO:0005829">
    <property type="term" value="C:cytosol"/>
    <property type="evidence" value="ECO:0007669"/>
    <property type="project" value="TreeGrafter"/>
</dbReference>
<protein>
    <submittedName>
        <fullName evidence="2">NAD(P)H-dependent FMN reductase</fullName>
    </submittedName>
</protein>
<dbReference type="InterPro" id="IPR005025">
    <property type="entry name" value="FMN_Rdtase-like_dom"/>
</dbReference>
<feature type="domain" description="NADPH-dependent FMN reductase-like" evidence="1">
    <location>
        <begin position="4"/>
        <end position="143"/>
    </location>
</feature>
<dbReference type="InterPro" id="IPR029039">
    <property type="entry name" value="Flavoprotein-like_sf"/>
</dbReference>
<evidence type="ECO:0000313" key="3">
    <source>
        <dbReference type="Proteomes" id="UP000199312"/>
    </source>
</evidence>
<organism evidence="2 3">
    <name type="scientific">Lutibacter maritimus</name>
    <dbReference type="NCBI Taxonomy" id="593133"/>
    <lineage>
        <taxon>Bacteria</taxon>
        <taxon>Pseudomonadati</taxon>
        <taxon>Bacteroidota</taxon>
        <taxon>Flavobacteriia</taxon>
        <taxon>Flavobacteriales</taxon>
        <taxon>Flavobacteriaceae</taxon>
        <taxon>Lutibacter</taxon>
    </lineage>
</organism>
<evidence type="ECO:0000313" key="2">
    <source>
        <dbReference type="EMBL" id="SFS70524.1"/>
    </source>
</evidence>
<dbReference type="OrthoDB" id="5767802at2"/>
<dbReference type="PANTHER" id="PTHR30543:SF21">
    <property type="entry name" value="NAD(P)H-DEPENDENT FMN REDUCTASE LOT6"/>
    <property type="match status" value="1"/>
</dbReference>
<evidence type="ECO:0000259" key="1">
    <source>
        <dbReference type="Pfam" id="PF03358"/>
    </source>
</evidence>
<dbReference type="SUPFAM" id="SSF52218">
    <property type="entry name" value="Flavoproteins"/>
    <property type="match status" value="1"/>
</dbReference>
<accession>A0A1I6S0R1</accession>